<dbReference type="Pfam" id="PF00512">
    <property type="entry name" value="HisKA"/>
    <property type="match status" value="1"/>
</dbReference>
<evidence type="ECO:0000259" key="8">
    <source>
        <dbReference type="PROSITE" id="PS50109"/>
    </source>
</evidence>
<dbReference type="PROSITE" id="PS50109">
    <property type="entry name" value="HIS_KIN"/>
    <property type="match status" value="1"/>
</dbReference>
<keyword evidence="7" id="KW-1133">Transmembrane helix</keyword>
<dbReference type="SUPFAM" id="SSF55874">
    <property type="entry name" value="ATPase domain of HSP90 chaperone/DNA topoisomerase II/histidine kinase"/>
    <property type="match status" value="1"/>
</dbReference>
<feature type="domain" description="Response regulatory" evidence="9">
    <location>
        <begin position="516"/>
        <end position="633"/>
    </location>
</feature>
<evidence type="ECO:0000256" key="5">
    <source>
        <dbReference type="ARBA" id="ARBA00022777"/>
    </source>
</evidence>
<dbReference type="InterPro" id="IPR001789">
    <property type="entry name" value="Sig_transdc_resp-reg_receiver"/>
</dbReference>
<dbReference type="PANTHER" id="PTHR43047">
    <property type="entry name" value="TWO-COMPONENT HISTIDINE PROTEIN KINASE"/>
    <property type="match status" value="1"/>
</dbReference>
<dbReference type="Pfam" id="PF00072">
    <property type="entry name" value="Response_reg"/>
    <property type="match status" value="1"/>
</dbReference>
<keyword evidence="6" id="KW-0175">Coiled coil</keyword>
<dbReference type="SMART" id="SM00387">
    <property type="entry name" value="HATPase_c"/>
    <property type="match status" value="1"/>
</dbReference>
<dbReference type="InterPro" id="IPR004358">
    <property type="entry name" value="Sig_transdc_His_kin-like_C"/>
</dbReference>
<keyword evidence="4" id="KW-0808">Transferase</keyword>
<name>A0A3B1B160_9ZZZZ</name>
<dbReference type="InterPro" id="IPR036097">
    <property type="entry name" value="HisK_dim/P_sf"/>
</dbReference>
<evidence type="ECO:0000259" key="9">
    <source>
        <dbReference type="PROSITE" id="PS50110"/>
    </source>
</evidence>
<evidence type="ECO:0000256" key="2">
    <source>
        <dbReference type="ARBA" id="ARBA00012438"/>
    </source>
</evidence>
<sequence length="644" mass="73009">MLVVIVVTFLFIFFIQEFYLSDLEKNNIEVQLRFEKEMESVSLMLSTLKDTRFELSNNRTKNRNFNSPVSINLTNIELIKRIKTMLQYQAKLIKNNGGVMFSDRKALFLKVLLADINVTKAELNKIQKKEITVVSYMAVVRPLLNVLIQYRHVSKDEHKYFLTNVDELKNKKFYIVLTLIIVAVTLAFFIIFKLLKILLELIRENVRVDKELKQHRDELEKKVQSRTSELNDSLKSLELKNVEADKAKTSLIKAKHDAEHANQQKSFFLSRMSHELRTPMNAILGFAQLLEMDISNVELADYVKEILTAGKHLEDLIDEVLDLSKIESGNIDINLTGISLLDIVQESIALVVNYADEKNIRIINNTITEQDCTVLADSLRLKEVILNILTNAIKYNVADGKVTINLKVEHEIVTLSIIDNGIGIANVDQNDVFEPFNRMGAEFTATEGTGIGLSITKTLVELMNGSIGFNSVVEQGTEFWFTLKKISSGHENEKKELNKLKELNERTVAVSNKQHTIIYIEDNNANLRLVEGIINKQHNINLLSHDNAEEGILLIRHKMPDLIILDINLPGMSGFDALSILKQDDDLKHIPVYALSASATAQDIENGLVAGFKQYLIKPIQVKNFISMITAELNNDAVNGAVYD</sequence>
<dbReference type="GO" id="GO:0000155">
    <property type="term" value="F:phosphorelay sensor kinase activity"/>
    <property type="evidence" value="ECO:0007669"/>
    <property type="project" value="InterPro"/>
</dbReference>
<dbReference type="InterPro" id="IPR003594">
    <property type="entry name" value="HATPase_dom"/>
</dbReference>
<dbReference type="EC" id="2.7.13.3" evidence="2"/>
<dbReference type="AlphaFoldDB" id="A0A3B1B160"/>
<evidence type="ECO:0000256" key="1">
    <source>
        <dbReference type="ARBA" id="ARBA00000085"/>
    </source>
</evidence>
<feature type="domain" description="Histidine kinase" evidence="8">
    <location>
        <begin position="271"/>
        <end position="487"/>
    </location>
</feature>
<dbReference type="InterPro" id="IPR036890">
    <property type="entry name" value="HATPase_C_sf"/>
</dbReference>
<dbReference type="EMBL" id="UOFS01000042">
    <property type="protein sequence ID" value="VAX00055.1"/>
    <property type="molecule type" value="Genomic_DNA"/>
</dbReference>
<dbReference type="Gene3D" id="3.30.565.10">
    <property type="entry name" value="Histidine kinase-like ATPase, C-terminal domain"/>
    <property type="match status" value="1"/>
</dbReference>
<keyword evidence="5" id="KW-0418">Kinase</keyword>
<evidence type="ECO:0000256" key="6">
    <source>
        <dbReference type="SAM" id="Coils"/>
    </source>
</evidence>
<keyword evidence="7" id="KW-0472">Membrane</keyword>
<evidence type="ECO:0000256" key="4">
    <source>
        <dbReference type="ARBA" id="ARBA00022679"/>
    </source>
</evidence>
<reference evidence="10" key="1">
    <citation type="submission" date="2018-06" db="EMBL/GenBank/DDBJ databases">
        <authorList>
            <person name="Zhirakovskaya E."/>
        </authorList>
    </citation>
    <scope>NUCLEOTIDE SEQUENCE</scope>
</reference>
<comment type="catalytic activity">
    <reaction evidence="1">
        <text>ATP + protein L-histidine = ADP + protein N-phospho-L-histidine.</text>
        <dbReference type="EC" id="2.7.13.3"/>
    </reaction>
</comment>
<protein>
    <recommendedName>
        <fullName evidence="2">histidine kinase</fullName>
        <ecNumber evidence="2">2.7.13.3</ecNumber>
    </recommendedName>
</protein>
<evidence type="ECO:0000256" key="7">
    <source>
        <dbReference type="SAM" id="Phobius"/>
    </source>
</evidence>
<dbReference type="InterPro" id="IPR011006">
    <property type="entry name" value="CheY-like_superfamily"/>
</dbReference>
<dbReference type="SMART" id="SM00388">
    <property type="entry name" value="HisKA"/>
    <property type="match status" value="1"/>
</dbReference>
<gene>
    <name evidence="10" type="ORF">MNBD_GAMMA22-1113</name>
</gene>
<dbReference type="SUPFAM" id="SSF47384">
    <property type="entry name" value="Homodimeric domain of signal transducing histidine kinase"/>
    <property type="match status" value="1"/>
</dbReference>
<dbReference type="Gene3D" id="1.10.287.130">
    <property type="match status" value="1"/>
</dbReference>
<dbReference type="InterPro" id="IPR005467">
    <property type="entry name" value="His_kinase_dom"/>
</dbReference>
<dbReference type="CDD" id="cd00082">
    <property type="entry name" value="HisKA"/>
    <property type="match status" value="1"/>
</dbReference>
<keyword evidence="3" id="KW-0597">Phosphoprotein</keyword>
<accession>A0A3B1B160</accession>
<dbReference type="PRINTS" id="PR00344">
    <property type="entry name" value="BCTRLSENSOR"/>
</dbReference>
<dbReference type="SMART" id="SM00448">
    <property type="entry name" value="REC"/>
    <property type="match status" value="1"/>
</dbReference>
<organism evidence="10">
    <name type="scientific">hydrothermal vent metagenome</name>
    <dbReference type="NCBI Taxonomy" id="652676"/>
    <lineage>
        <taxon>unclassified sequences</taxon>
        <taxon>metagenomes</taxon>
        <taxon>ecological metagenomes</taxon>
    </lineage>
</organism>
<evidence type="ECO:0000313" key="10">
    <source>
        <dbReference type="EMBL" id="VAX00055.1"/>
    </source>
</evidence>
<dbReference type="GO" id="GO:0005886">
    <property type="term" value="C:plasma membrane"/>
    <property type="evidence" value="ECO:0007669"/>
    <property type="project" value="TreeGrafter"/>
</dbReference>
<dbReference type="SUPFAM" id="SSF52172">
    <property type="entry name" value="CheY-like"/>
    <property type="match status" value="1"/>
</dbReference>
<dbReference type="GO" id="GO:0009927">
    <property type="term" value="F:histidine phosphotransfer kinase activity"/>
    <property type="evidence" value="ECO:0007669"/>
    <property type="project" value="TreeGrafter"/>
</dbReference>
<proteinExistence type="predicted"/>
<dbReference type="Gene3D" id="3.40.50.2300">
    <property type="match status" value="1"/>
</dbReference>
<dbReference type="InterPro" id="IPR003661">
    <property type="entry name" value="HisK_dim/P_dom"/>
</dbReference>
<dbReference type="PANTHER" id="PTHR43047:SF72">
    <property type="entry name" value="OSMOSENSING HISTIDINE PROTEIN KINASE SLN1"/>
    <property type="match status" value="1"/>
</dbReference>
<feature type="transmembrane region" description="Helical" evidence="7">
    <location>
        <begin position="173"/>
        <end position="195"/>
    </location>
</feature>
<dbReference type="PROSITE" id="PS50110">
    <property type="entry name" value="RESPONSE_REGULATORY"/>
    <property type="match status" value="1"/>
</dbReference>
<feature type="coiled-coil region" evidence="6">
    <location>
        <begin position="483"/>
        <end position="510"/>
    </location>
</feature>
<keyword evidence="7" id="KW-0812">Transmembrane</keyword>
<evidence type="ECO:0000256" key="3">
    <source>
        <dbReference type="ARBA" id="ARBA00022553"/>
    </source>
</evidence>
<dbReference type="Pfam" id="PF02518">
    <property type="entry name" value="HATPase_c"/>
    <property type="match status" value="1"/>
</dbReference>